<sequence length="1451" mass="162353">MQEEETFRSPAENTRSRKSSKLSAREFSRNKEDITQGKKPVGRRLELVVEDSEEDMASPKEDDQTEKGGDDDLESKKCSTRNEYYKLLKRNKLLGTQYPHPETMERLGIYDDVDYMFKQCNLNIHMFRPMEGPYGSLGYLEFCVYDVEYRLPIEHLELMYGFPSGKDTSHRFDKRELQSFRATLRKCSICKRAEWNLCQWGTRIDGDSTARVAWFSIGWFDYPTSGQSIFLLPNPASTSTRDGGNIEFCPPMENLYILSDEAVPMEGVNDDESPIHHYDNEAESMDESYATQQFYFEEYSTPRQSKDSKEIHKHFGFLQSLCKFQDKAIAALNKKFNNLQLKISCSSSSTARQSSFEPREKEKRSKLKNRRRTRKSDAGASLSTAPLEEPLDQQPEQRVEHPANPSSAQPVLWSYTKENNSSGSLSLQVQPSGAWTLFVTPTMRNRTLVKTRRNINLMPSPSALNIDIGGAREDEQDYTQVDYEQHEYYTQADYEQQVEFQLRREQEEVKNNGEVAEEYGCSNQGIPGQAKATVSHPRRGGRGKTDLPLIAECFDFSRGEVSPVIDDDLVWYAMSTYDIFPQEVLNLFLGYLLEGFSLNPFGRVVGEDPHVFLPLLPTGGFHGTNIHGPLHERDCWPKVALPFDSEGEGSYGAGCSGVSSSGSSSDALASATAARTLAAAVVLRITRVKLQVVEVSIPACLTVRSMLGCSIPSTRIILLTKGSDVEARAAKVSTEVFSPLGILVNSNDSNCWVKVKVLTSLSLMPAVRALYSDSLFDALNPSRNDCSMTSPVGEVSCIPTPDPSRLEEPSTWRSHFLLELVPSRSTKGSSITKSARTCAFKLVLVRYSISYSLNSMAHFASRPDWVGLCRMVLIGWDVITTMGCDWKYGLSFRADMTTANAIRETAVYRYSGSPSTGFASMGGSDSGLDHSVDMREWETVFRTCLIQVREFLVAYVDSDNESIIVRFIEVGGLTFPECDLVIRSSTAKTRSMRSFLAGGGESPPSGVRSRFFRLGVCSSSCSSGGGVSALGFEPFLVLPPASINVLTAQHFSVECPLFCGTCNIFRGQFLDSRPRLPLLLRIGLAQRPPLRLWRIGKLCEGHRLKRQECSCYSETEGSEMSHWVARSVVLRETESPDVLDAIMGDPIREQGAPDFFDHSIYIDRCWGIGWTVKEVASWYPANGLWISDRGVARVSFPVDGFSTRVFTGACKKATCRLIGGETYIEAKNPSFTRGNFLTRGIALYLMYHASGVASLVTHHCGEVAMRNFLDFAYVDQVQDHCAELGQVGGKSRRDLIRRVGRVIYVRRLYRDILLSIPCLRGGEDLVRSRRVRVLGDVLRINVMDSINLGSEREMCWEVPVRDVIVWDLNWSTHVVAPSGICGDPPRYSAGSLLGGLGGLCGLAWYFRRWIPGGESSSNNVNDVYVGLDREWMVVGDRNQDFKVLKNYGRAQ</sequence>
<dbReference type="InterPro" id="IPR004312">
    <property type="entry name" value="ATHILA_Orf1_C"/>
</dbReference>
<feature type="domain" description="Arabidopsis retrotransposon Orf1 C-terminal" evidence="2">
    <location>
        <begin position="135"/>
        <end position="185"/>
    </location>
</feature>
<evidence type="ECO:0000259" key="2">
    <source>
        <dbReference type="Pfam" id="PF03078"/>
    </source>
</evidence>
<proteinExistence type="predicted"/>
<feature type="domain" description="Arabidopsis retrotransposon Orf1 C-terminal" evidence="2">
    <location>
        <begin position="220"/>
        <end position="350"/>
    </location>
</feature>
<feature type="compositionally biased region" description="Basic and acidic residues" evidence="1">
    <location>
        <begin position="57"/>
        <end position="76"/>
    </location>
</feature>
<accession>A0A8T1XB40</accession>
<feature type="domain" description="Arabidopsis retrotransposon Orf1 C-terminal" evidence="2">
    <location>
        <begin position="30"/>
        <end position="132"/>
    </location>
</feature>
<feature type="region of interest" description="Disordered" evidence="1">
    <location>
        <begin position="350"/>
        <end position="409"/>
    </location>
</feature>
<organism evidence="3 4">
    <name type="scientific">Arabidopsis suecica</name>
    <name type="common">Swedish thale-cress</name>
    <name type="synonym">Cardaminopsis suecica</name>
    <dbReference type="NCBI Taxonomy" id="45249"/>
    <lineage>
        <taxon>Eukaryota</taxon>
        <taxon>Viridiplantae</taxon>
        <taxon>Streptophyta</taxon>
        <taxon>Embryophyta</taxon>
        <taxon>Tracheophyta</taxon>
        <taxon>Spermatophyta</taxon>
        <taxon>Magnoliopsida</taxon>
        <taxon>eudicotyledons</taxon>
        <taxon>Gunneridae</taxon>
        <taxon>Pentapetalae</taxon>
        <taxon>rosids</taxon>
        <taxon>malvids</taxon>
        <taxon>Brassicales</taxon>
        <taxon>Brassicaceae</taxon>
        <taxon>Camelineae</taxon>
        <taxon>Arabidopsis</taxon>
    </lineage>
</organism>
<comment type="caution">
    <text evidence="3">The sequence shown here is derived from an EMBL/GenBank/DDBJ whole genome shotgun (WGS) entry which is preliminary data.</text>
</comment>
<dbReference type="Proteomes" id="UP000694251">
    <property type="component" value="Unassembled WGS sequence"/>
</dbReference>
<evidence type="ECO:0000256" key="1">
    <source>
        <dbReference type="SAM" id="MobiDB-lite"/>
    </source>
</evidence>
<evidence type="ECO:0000313" key="4">
    <source>
        <dbReference type="Proteomes" id="UP000694251"/>
    </source>
</evidence>
<feature type="region of interest" description="Disordered" evidence="1">
    <location>
        <begin position="1"/>
        <end position="76"/>
    </location>
</feature>
<dbReference type="Pfam" id="PF03078">
    <property type="entry name" value="ATHILA"/>
    <property type="match status" value="3"/>
</dbReference>
<feature type="compositionally biased region" description="Basic residues" evidence="1">
    <location>
        <begin position="364"/>
        <end position="374"/>
    </location>
</feature>
<protein>
    <recommendedName>
        <fullName evidence="2">Arabidopsis retrotransposon Orf1 C-terminal domain-containing protein</fullName>
    </recommendedName>
</protein>
<dbReference type="OrthoDB" id="10687502at2759"/>
<dbReference type="EMBL" id="JAEFBJ010000111">
    <property type="protein sequence ID" value="KAG7530002.1"/>
    <property type="molecule type" value="Genomic_DNA"/>
</dbReference>
<evidence type="ECO:0000313" key="3">
    <source>
        <dbReference type="EMBL" id="KAG7530002.1"/>
    </source>
</evidence>
<keyword evidence="4" id="KW-1185">Reference proteome</keyword>
<gene>
    <name evidence="3" type="ORF">ISN44_Un111g000080</name>
</gene>
<reference evidence="3 4" key="1">
    <citation type="submission" date="2020-12" db="EMBL/GenBank/DDBJ databases">
        <title>Concerted genomic and epigenomic changes stabilize Arabidopsis allopolyploids.</title>
        <authorList>
            <person name="Chen Z."/>
        </authorList>
    </citation>
    <scope>NUCLEOTIDE SEQUENCE [LARGE SCALE GENOMIC DNA]</scope>
    <source>
        <strain evidence="3">As9502</strain>
        <tissue evidence="3">Leaf</tissue>
    </source>
</reference>
<name>A0A8T1XB40_ARASU</name>
<feature type="compositionally biased region" description="Basic and acidic residues" evidence="1">
    <location>
        <begin position="23"/>
        <end position="36"/>
    </location>
</feature>